<dbReference type="Pfam" id="PF12833">
    <property type="entry name" value="HTH_18"/>
    <property type="match status" value="1"/>
</dbReference>
<dbReference type="PANTHER" id="PTHR43280">
    <property type="entry name" value="ARAC-FAMILY TRANSCRIPTIONAL REGULATOR"/>
    <property type="match status" value="1"/>
</dbReference>
<name>A0A1E3L2F0_9BACL</name>
<dbReference type="GO" id="GO:0003700">
    <property type="term" value="F:DNA-binding transcription factor activity"/>
    <property type="evidence" value="ECO:0007669"/>
    <property type="project" value="InterPro"/>
</dbReference>
<keyword evidence="6" id="KW-1185">Reference proteome</keyword>
<keyword evidence="1" id="KW-0805">Transcription regulation</keyword>
<sequence>MDTSLLICDHSYHYKAFNHHIKSGLQHYIFRLQTEGSCEAFTCGNRYVLKSGDLLLLKPGDDYHLVVQEPAKKDGLSSGDYYLFCQGTWIDEWWQRQPRSTVYSIGTESKLIGLWHNLLLEKRRGLPEEDTELEDVLLRSLCLYIDRAISDTVQMNRKGSATLLLKRFIEEHATVTFKLEEAARYAGLSLSRAVKLFKEHYGKTMIQYAIEIRLKAAIEQIQYSEMTLEHIAETCGFASYSYFHRVFRNQFGMSPVEYRASNPIIELYKVEQMNG</sequence>
<evidence type="ECO:0000313" key="6">
    <source>
        <dbReference type="Proteomes" id="UP000094578"/>
    </source>
</evidence>
<accession>A0A1E3L2F0</accession>
<organism evidence="5 6">
    <name type="scientific">Paenibacillus nuruki</name>
    <dbReference type="NCBI Taxonomy" id="1886670"/>
    <lineage>
        <taxon>Bacteria</taxon>
        <taxon>Bacillati</taxon>
        <taxon>Bacillota</taxon>
        <taxon>Bacilli</taxon>
        <taxon>Bacillales</taxon>
        <taxon>Paenibacillaceae</taxon>
        <taxon>Paenibacillus</taxon>
    </lineage>
</organism>
<dbReference type="Proteomes" id="UP000094578">
    <property type="component" value="Unassembled WGS sequence"/>
</dbReference>
<evidence type="ECO:0000256" key="2">
    <source>
        <dbReference type="ARBA" id="ARBA00023125"/>
    </source>
</evidence>
<dbReference type="GO" id="GO:0043565">
    <property type="term" value="F:sequence-specific DNA binding"/>
    <property type="evidence" value="ECO:0007669"/>
    <property type="project" value="InterPro"/>
</dbReference>
<evidence type="ECO:0000313" key="5">
    <source>
        <dbReference type="EMBL" id="ODP27140.1"/>
    </source>
</evidence>
<comment type="caution">
    <text evidence="5">The sequence shown here is derived from an EMBL/GenBank/DDBJ whole genome shotgun (WGS) entry which is preliminary data.</text>
</comment>
<keyword evidence="3" id="KW-0804">Transcription</keyword>
<dbReference type="Pfam" id="PF02311">
    <property type="entry name" value="AraC_binding"/>
    <property type="match status" value="1"/>
</dbReference>
<dbReference type="InterPro" id="IPR037923">
    <property type="entry name" value="HTH-like"/>
</dbReference>
<proteinExistence type="predicted"/>
<reference evidence="5 6" key="1">
    <citation type="submission" date="2016-08" db="EMBL/GenBank/DDBJ databases">
        <title>Genome sequencing of Paenibacillus sp. TI45-13ar, isolated from Korean traditional nuruk.</title>
        <authorList>
            <person name="Kim S.-J."/>
        </authorList>
    </citation>
    <scope>NUCLEOTIDE SEQUENCE [LARGE SCALE GENOMIC DNA]</scope>
    <source>
        <strain evidence="5 6">TI45-13ar</strain>
    </source>
</reference>
<keyword evidence="2" id="KW-0238">DNA-binding</keyword>
<dbReference type="PANTHER" id="PTHR43280:SF2">
    <property type="entry name" value="HTH-TYPE TRANSCRIPTIONAL REGULATOR EXSA"/>
    <property type="match status" value="1"/>
</dbReference>
<feature type="domain" description="HTH araC/xylS-type" evidence="4">
    <location>
        <begin position="163"/>
        <end position="261"/>
    </location>
</feature>
<evidence type="ECO:0000256" key="1">
    <source>
        <dbReference type="ARBA" id="ARBA00023015"/>
    </source>
</evidence>
<dbReference type="RefSeq" id="WP_069328848.1">
    <property type="nucleotide sequence ID" value="NZ_MDER01000066.1"/>
</dbReference>
<dbReference type="STRING" id="1886670.PTI45_03461"/>
<gene>
    <name evidence="5" type="ORF">PTI45_03461</name>
</gene>
<dbReference type="InterPro" id="IPR009057">
    <property type="entry name" value="Homeodomain-like_sf"/>
</dbReference>
<dbReference type="SUPFAM" id="SSF51215">
    <property type="entry name" value="Regulatory protein AraC"/>
    <property type="match status" value="1"/>
</dbReference>
<dbReference type="InterPro" id="IPR018060">
    <property type="entry name" value="HTH_AraC"/>
</dbReference>
<dbReference type="PROSITE" id="PS01124">
    <property type="entry name" value="HTH_ARAC_FAMILY_2"/>
    <property type="match status" value="1"/>
</dbReference>
<dbReference type="EMBL" id="MDER01000066">
    <property type="protein sequence ID" value="ODP27140.1"/>
    <property type="molecule type" value="Genomic_DNA"/>
</dbReference>
<dbReference type="PATRIC" id="fig|1886670.3.peg.3519"/>
<protein>
    <submittedName>
        <fullName evidence="5">HTH-type transcriptional activator Btr</fullName>
    </submittedName>
</protein>
<dbReference type="Gene3D" id="1.10.10.60">
    <property type="entry name" value="Homeodomain-like"/>
    <property type="match status" value="2"/>
</dbReference>
<evidence type="ECO:0000259" key="4">
    <source>
        <dbReference type="PROSITE" id="PS01124"/>
    </source>
</evidence>
<dbReference type="PRINTS" id="PR00032">
    <property type="entry name" value="HTHARAC"/>
</dbReference>
<dbReference type="AlphaFoldDB" id="A0A1E3L2F0"/>
<dbReference type="SUPFAM" id="SSF46689">
    <property type="entry name" value="Homeodomain-like"/>
    <property type="match status" value="1"/>
</dbReference>
<dbReference type="InterPro" id="IPR020449">
    <property type="entry name" value="Tscrpt_reg_AraC-type_HTH"/>
</dbReference>
<dbReference type="InterPro" id="IPR003313">
    <property type="entry name" value="AraC-bd"/>
</dbReference>
<evidence type="ECO:0000256" key="3">
    <source>
        <dbReference type="ARBA" id="ARBA00023163"/>
    </source>
</evidence>
<dbReference type="SMART" id="SM00342">
    <property type="entry name" value="HTH_ARAC"/>
    <property type="match status" value="1"/>
</dbReference>